<comment type="caution">
    <text evidence="2">The sequence shown here is derived from an EMBL/GenBank/DDBJ whole genome shotgun (WGS) entry which is preliminary data.</text>
</comment>
<feature type="domain" description="Aminotransferase-like plant mobile" evidence="1">
    <location>
        <begin position="56"/>
        <end position="96"/>
    </location>
</feature>
<dbReference type="InterPro" id="IPR019557">
    <property type="entry name" value="AminoTfrase-like_pln_mobile"/>
</dbReference>
<sequence>MVASLIRFDNEYISVAQEAMIDDRVLEGFKHNIGKPPIPQIRGYLQEAGFLHTSRIVRGCKLDPTLISVLVERWMPETHTFHLTFGECTITLQDIAFNGWANRHGINGHSRHGPSDDYSFYVLK</sequence>
<protein>
    <recommendedName>
        <fullName evidence="1">Aminotransferase-like plant mobile domain-containing protein</fullName>
    </recommendedName>
</protein>
<organism evidence="2 3">
    <name type="scientific">Gossypium stocksii</name>
    <dbReference type="NCBI Taxonomy" id="47602"/>
    <lineage>
        <taxon>Eukaryota</taxon>
        <taxon>Viridiplantae</taxon>
        <taxon>Streptophyta</taxon>
        <taxon>Embryophyta</taxon>
        <taxon>Tracheophyta</taxon>
        <taxon>Spermatophyta</taxon>
        <taxon>Magnoliopsida</taxon>
        <taxon>eudicotyledons</taxon>
        <taxon>Gunneridae</taxon>
        <taxon>Pentapetalae</taxon>
        <taxon>rosids</taxon>
        <taxon>malvids</taxon>
        <taxon>Malvales</taxon>
        <taxon>Malvaceae</taxon>
        <taxon>Malvoideae</taxon>
        <taxon>Gossypium</taxon>
    </lineage>
</organism>
<evidence type="ECO:0000259" key="1">
    <source>
        <dbReference type="Pfam" id="PF10536"/>
    </source>
</evidence>
<dbReference type="Pfam" id="PF10536">
    <property type="entry name" value="PMD"/>
    <property type="match status" value="1"/>
</dbReference>
<keyword evidence="3" id="KW-1185">Reference proteome</keyword>
<evidence type="ECO:0000313" key="3">
    <source>
        <dbReference type="Proteomes" id="UP000828251"/>
    </source>
</evidence>
<evidence type="ECO:0000313" key="2">
    <source>
        <dbReference type="EMBL" id="KAH1032427.1"/>
    </source>
</evidence>
<dbReference type="InterPro" id="IPR044824">
    <property type="entry name" value="MAIN-like"/>
</dbReference>
<dbReference type="EMBL" id="JAIQCV010000013">
    <property type="protein sequence ID" value="KAH1032427.1"/>
    <property type="molecule type" value="Genomic_DNA"/>
</dbReference>
<reference evidence="2 3" key="1">
    <citation type="journal article" date="2021" name="Plant Biotechnol. J.">
        <title>Multi-omics assisted identification of the key and species-specific regulatory components of drought-tolerant mechanisms in Gossypium stocksii.</title>
        <authorList>
            <person name="Yu D."/>
            <person name="Ke L."/>
            <person name="Zhang D."/>
            <person name="Wu Y."/>
            <person name="Sun Y."/>
            <person name="Mei J."/>
            <person name="Sun J."/>
            <person name="Sun Y."/>
        </authorList>
    </citation>
    <scope>NUCLEOTIDE SEQUENCE [LARGE SCALE GENOMIC DNA]</scope>
    <source>
        <strain evidence="3">cv. E1</strain>
        <tissue evidence="2">Leaf</tissue>
    </source>
</reference>
<name>A0A9D3U9K4_9ROSI</name>
<accession>A0A9D3U9K4</accession>
<dbReference type="AlphaFoldDB" id="A0A9D3U9K4"/>
<dbReference type="PANTHER" id="PTHR46033">
    <property type="entry name" value="PROTEIN MAIN-LIKE 2"/>
    <property type="match status" value="1"/>
</dbReference>
<dbReference type="GO" id="GO:0010073">
    <property type="term" value="P:meristem maintenance"/>
    <property type="evidence" value="ECO:0007669"/>
    <property type="project" value="InterPro"/>
</dbReference>
<dbReference type="Proteomes" id="UP000828251">
    <property type="component" value="Unassembled WGS sequence"/>
</dbReference>
<dbReference type="PANTHER" id="PTHR46033:SF8">
    <property type="entry name" value="PROTEIN MAINTENANCE OF MERISTEMS-LIKE"/>
    <property type="match status" value="1"/>
</dbReference>
<gene>
    <name evidence="2" type="ORF">J1N35_044601</name>
</gene>
<dbReference type="OrthoDB" id="1421598at2759"/>
<proteinExistence type="predicted"/>